<protein>
    <submittedName>
        <fullName evidence="1">Uncharacterized protein</fullName>
    </submittedName>
</protein>
<dbReference type="Proteomes" id="UP000649345">
    <property type="component" value="Unassembled WGS sequence"/>
</dbReference>
<dbReference type="RefSeq" id="WP_118024172.1">
    <property type="nucleotide sequence ID" value="NZ_JACOOR010000001.1"/>
</dbReference>
<accession>A0A923L9A2</accession>
<sequence>MYKPHTIEQYKVYRFLEENFALEHFLLAPLSRFGLMLEDKTGEKIAFAFLNDCVQEIPVPAPAAPKTVIAFLKQFRSLTPRPVIHDFEALTRWWLDNPNPLTYQQALGMSDILYRHFLSHPLINEDDALRLARKGLVTESEYNDLQLWYFNGHTMSCWFGSLGVDGTGSLYGLIFDYQTASPTKTQFYLLDDYYRIMNHLTE</sequence>
<dbReference type="AlphaFoldDB" id="A0A923L9A2"/>
<evidence type="ECO:0000313" key="1">
    <source>
        <dbReference type="EMBL" id="MBC5658296.1"/>
    </source>
</evidence>
<evidence type="ECO:0000313" key="2">
    <source>
        <dbReference type="Proteomes" id="UP000649345"/>
    </source>
</evidence>
<dbReference type="EMBL" id="JACOOR010000001">
    <property type="protein sequence ID" value="MBC5658296.1"/>
    <property type="molecule type" value="Genomic_DNA"/>
</dbReference>
<name>A0A923L9A2_9FIRM</name>
<keyword evidence="2" id="KW-1185">Reference proteome</keyword>
<proteinExistence type="predicted"/>
<comment type="caution">
    <text evidence="1">The sequence shown here is derived from an EMBL/GenBank/DDBJ whole genome shotgun (WGS) entry which is preliminary data.</text>
</comment>
<gene>
    <name evidence="1" type="ORF">H8S44_00660</name>
</gene>
<organism evidence="1 2">
    <name type="scientific">Anaerosacchariphilus hominis</name>
    <dbReference type="NCBI Taxonomy" id="2763017"/>
    <lineage>
        <taxon>Bacteria</taxon>
        <taxon>Bacillati</taxon>
        <taxon>Bacillota</taxon>
        <taxon>Clostridia</taxon>
        <taxon>Lachnospirales</taxon>
        <taxon>Lachnospiraceae</taxon>
        <taxon>Anaerosacchariphilus</taxon>
    </lineage>
</organism>
<reference evidence="1" key="1">
    <citation type="submission" date="2020-08" db="EMBL/GenBank/DDBJ databases">
        <title>Genome public.</title>
        <authorList>
            <person name="Liu C."/>
            <person name="Sun Q."/>
        </authorList>
    </citation>
    <scope>NUCLEOTIDE SEQUENCE</scope>
    <source>
        <strain evidence="1">NSJ-68</strain>
    </source>
</reference>